<dbReference type="EMBL" id="JPKZ01002554">
    <property type="protein sequence ID" value="KHN76255.1"/>
    <property type="molecule type" value="Genomic_DNA"/>
</dbReference>
<evidence type="ECO:0000256" key="1">
    <source>
        <dbReference type="SAM" id="MobiDB-lite"/>
    </source>
</evidence>
<gene>
    <name evidence="2" type="ORF">Tcan_14642</name>
</gene>
<evidence type="ECO:0000313" key="2">
    <source>
        <dbReference type="EMBL" id="KHN76255.1"/>
    </source>
</evidence>
<name>A0A0B2V5L2_TOXCA</name>
<organism evidence="2 3">
    <name type="scientific">Toxocara canis</name>
    <name type="common">Canine roundworm</name>
    <dbReference type="NCBI Taxonomy" id="6265"/>
    <lineage>
        <taxon>Eukaryota</taxon>
        <taxon>Metazoa</taxon>
        <taxon>Ecdysozoa</taxon>
        <taxon>Nematoda</taxon>
        <taxon>Chromadorea</taxon>
        <taxon>Rhabditida</taxon>
        <taxon>Spirurina</taxon>
        <taxon>Ascaridomorpha</taxon>
        <taxon>Ascaridoidea</taxon>
        <taxon>Toxocaridae</taxon>
        <taxon>Toxocara</taxon>
    </lineage>
</organism>
<dbReference type="Proteomes" id="UP000031036">
    <property type="component" value="Unassembled WGS sequence"/>
</dbReference>
<reference evidence="2 3" key="1">
    <citation type="submission" date="2014-11" db="EMBL/GenBank/DDBJ databases">
        <title>Genetic blueprint of the zoonotic pathogen Toxocara canis.</title>
        <authorList>
            <person name="Zhu X.-Q."/>
            <person name="Korhonen P.K."/>
            <person name="Cai H."/>
            <person name="Young N.D."/>
            <person name="Nejsum P."/>
            <person name="von Samson-Himmelstjerna G."/>
            <person name="Boag P.R."/>
            <person name="Tan P."/>
            <person name="Li Q."/>
            <person name="Min J."/>
            <person name="Yang Y."/>
            <person name="Wang X."/>
            <person name="Fang X."/>
            <person name="Hall R.S."/>
            <person name="Hofmann A."/>
            <person name="Sternberg P.W."/>
            <person name="Jex A.R."/>
            <person name="Gasser R.B."/>
        </authorList>
    </citation>
    <scope>NUCLEOTIDE SEQUENCE [LARGE SCALE GENOMIC DNA]</scope>
    <source>
        <strain evidence="2">PN_DK_2014</strain>
    </source>
</reference>
<keyword evidence="3" id="KW-1185">Reference proteome</keyword>
<proteinExistence type="predicted"/>
<feature type="compositionally biased region" description="Basic and acidic residues" evidence="1">
    <location>
        <begin position="74"/>
        <end position="86"/>
    </location>
</feature>
<dbReference type="AlphaFoldDB" id="A0A0B2V5L2"/>
<feature type="region of interest" description="Disordered" evidence="1">
    <location>
        <begin position="74"/>
        <end position="99"/>
    </location>
</feature>
<protein>
    <submittedName>
        <fullName evidence="2">Uncharacterized protein</fullName>
    </submittedName>
</protein>
<comment type="caution">
    <text evidence="2">The sequence shown here is derived from an EMBL/GenBank/DDBJ whole genome shotgun (WGS) entry which is preliminary data.</text>
</comment>
<evidence type="ECO:0000313" key="3">
    <source>
        <dbReference type="Proteomes" id="UP000031036"/>
    </source>
</evidence>
<sequence length="99" mass="11072">MDVSFGRGGSSLLLDCLSSASSAGVQDMRMRLTFQIIFGGCSVSKRKTPASVNAITVQPNSQKTTQLTAEEMEEQRQRREAQEYHQRVGTRFTQTHNFD</sequence>
<accession>A0A0B2V5L2</accession>